<accession>A0ABP7WBI0</accession>
<sequence>MIAMHLLTACCDDPSPERARDRRPYCSACDSDLTERQYTALADCNHAVEETPDGRAACTSCGLLFCTTLGTAHSTPDEPPVPDPCTNPATTGDGRHCTSHAPRRPVGEVLDTITEILGDQAAAEPAIYRTRTAQYPPLHIDIDSYTRFAATVTLQDVQEQQYVQWQCTCHHPTAASAAECARRELLYQLGAAEVAPGYVSSGILGLHTWIETDPATGTEETRTAWHNVMMRT</sequence>
<keyword evidence="3" id="KW-1185">Reference proteome</keyword>
<gene>
    <name evidence="2" type="ORF">GCM10022214_51610</name>
</gene>
<organism evidence="2 3">
    <name type="scientific">Actinomadura miaoliensis</name>
    <dbReference type="NCBI Taxonomy" id="430685"/>
    <lineage>
        <taxon>Bacteria</taxon>
        <taxon>Bacillati</taxon>
        <taxon>Actinomycetota</taxon>
        <taxon>Actinomycetes</taxon>
        <taxon>Streptosporangiales</taxon>
        <taxon>Thermomonosporaceae</taxon>
        <taxon>Actinomadura</taxon>
    </lineage>
</organism>
<comment type="caution">
    <text evidence="2">The sequence shown here is derived from an EMBL/GenBank/DDBJ whole genome shotgun (WGS) entry which is preliminary data.</text>
</comment>
<reference evidence="3" key="1">
    <citation type="journal article" date="2019" name="Int. J. Syst. Evol. Microbiol.">
        <title>The Global Catalogue of Microorganisms (GCM) 10K type strain sequencing project: providing services to taxonomists for standard genome sequencing and annotation.</title>
        <authorList>
            <consortium name="The Broad Institute Genomics Platform"/>
            <consortium name="The Broad Institute Genome Sequencing Center for Infectious Disease"/>
            <person name="Wu L."/>
            <person name="Ma J."/>
        </authorList>
    </citation>
    <scope>NUCLEOTIDE SEQUENCE [LARGE SCALE GENOMIC DNA]</scope>
    <source>
        <strain evidence="3">JCM 16702</strain>
    </source>
</reference>
<feature type="region of interest" description="Disordered" evidence="1">
    <location>
        <begin position="73"/>
        <end position="103"/>
    </location>
</feature>
<dbReference type="Proteomes" id="UP001500683">
    <property type="component" value="Unassembled WGS sequence"/>
</dbReference>
<protein>
    <submittedName>
        <fullName evidence="2">Uncharacterized protein</fullName>
    </submittedName>
</protein>
<evidence type="ECO:0000313" key="3">
    <source>
        <dbReference type="Proteomes" id="UP001500683"/>
    </source>
</evidence>
<dbReference type="RefSeq" id="WP_344952465.1">
    <property type="nucleotide sequence ID" value="NZ_BAAAZG010000038.1"/>
</dbReference>
<name>A0ABP7WBI0_9ACTN</name>
<evidence type="ECO:0000313" key="2">
    <source>
        <dbReference type="EMBL" id="GAA4085273.1"/>
    </source>
</evidence>
<evidence type="ECO:0000256" key="1">
    <source>
        <dbReference type="SAM" id="MobiDB-lite"/>
    </source>
</evidence>
<dbReference type="EMBL" id="BAAAZG010000038">
    <property type="protein sequence ID" value="GAA4085273.1"/>
    <property type="molecule type" value="Genomic_DNA"/>
</dbReference>
<proteinExistence type="predicted"/>